<name>A0ACB9CMT7_ARCLA</name>
<reference evidence="2" key="1">
    <citation type="journal article" date="2022" name="Mol. Ecol. Resour.">
        <title>The genomes of chicory, endive, great burdock and yacon provide insights into Asteraceae palaeo-polyploidization history and plant inulin production.</title>
        <authorList>
            <person name="Fan W."/>
            <person name="Wang S."/>
            <person name="Wang H."/>
            <person name="Wang A."/>
            <person name="Jiang F."/>
            <person name="Liu H."/>
            <person name="Zhao H."/>
            <person name="Xu D."/>
            <person name="Zhang Y."/>
        </authorList>
    </citation>
    <scope>NUCLEOTIDE SEQUENCE [LARGE SCALE GENOMIC DNA]</scope>
    <source>
        <strain evidence="2">cv. Niubang</strain>
    </source>
</reference>
<keyword evidence="2" id="KW-1185">Reference proteome</keyword>
<protein>
    <submittedName>
        <fullName evidence="1">Uncharacterized protein</fullName>
    </submittedName>
</protein>
<organism evidence="1 2">
    <name type="scientific">Arctium lappa</name>
    <name type="common">Greater burdock</name>
    <name type="synonym">Lappa major</name>
    <dbReference type="NCBI Taxonomy" id="4217"/>
    <lineage>
        <taxon>Eukaryota</taxon>
        <taxon>Viridiplantae</taxon>
        <taxon>Streptophyta</taxon>
        <taxon>Embryophyta</taxon>
        <taxon>Tracheophyta</taxon>
        <taxon>Spermatophyta</taxon>
        <taxon>Magnoliopsida</taxon>
        <taxon>eudicotyledons</taxon>
        <taxon>Gunneridae</taxon>
        <taxon>Pentapetalae</taxon>
        <taxon>asterids</taxon>
        <taxon>campanulids</taxon>
        <taxon>Asterales</taxon>
        <taxon>Asteraceae</taxon>
        <taxon>Carduoideae</taxon>
        <taxon>Cardueae</taxon>
        <taxon>Arctiinae</taxon>
        <taxon>Arctium</taxon>
    </lineage>
</organism>
<sequence>MATRGSVRTDFESHENDNVVVQPIASGSIGRGRGRGQGRGRGHGTGVDQPVTESMLADKIMQVLQETLPQMLTGILDAIKGEHSEKEIHKEKTDDNASG</sequence>
<proteinExistence type="predicted"/>
<reference evidence="1 2" key="2">
    <citation type="journal article" date="2022" name="Mol. Ecol. Resour.">
        <title>The genomes of chicory, endive, great burdock and yacon provide insights into Asteraceae paleo-polyploidization history and plant inulin production.</title>
        <authorList>
            <person name="Fan W."/>
            <person name="Wang S."/>
            <person name="Wang H."/>
            <person name="Wang A."/>
            <person name="Jiang F."/>
            <person name="Liu H."/>
            <person name="Zhao H."/>
            <person name="Xu D."/>
            <person name="Zhang Y."/>
        </authorList>
    </citation>
    <scope>NUCLEOTIDE SEQUENCE [LARGE SCALE GENOMIC DNA]</scope>
    <source>
        <strain evidence="2">cv. Niubang</strain>
    </source>
</reference>
<evidence type="ECO:0000313" key="1">
    <source>
        <dbReference type="EMBL" id="KAI3735546.1"/>
    </source>
</evidence>
<dbReference type="Proteomes" id="UP001055879">
    <property type="component" value="Linkage Group LG04"/>
</dbReference>
<comment type="caution">
    <text evidence="1">The sequence shown here is derived from an EMBL/GenBank/DDBJ whole genome shotgun (WGS) entry which is preliminary data.</text>
</comment>
<accession>A0ACB9CMT7</accession>
<evidence type="ECO:0000313" key="2">
    <source>
        <dbReference type="Proteomes" id="UP001055879"/>
    </source>
</evidence>
<gene>
    <name evidence="1" type="ORF">L6452_15048</name>
</gene>
<dbReference type="EMBL" id="CM042050">
    <property type="protein sequence ID" value="KAI3735546.1"/>
    <property type="molecule type" value="Genomic_DNA"/>
</dbReference>